<evidence type="ECO:0000313" key="2">
    <source>
        <dbReference type="Proteomes" id="UP001497514"/>
    </source>
</evidence>
<name>A0ABP1ER51_9FLAO</name>
<evidence type="ECO:0000313" key="1">
    <source>
        <dbReference type="EMBL" id="CAL2087383.1"/>
    </source>
</evidence>
<protein>
    <recommendedName>
        <fullName evidence="3">Carboxypeptidase-like regulatory domain-containing protein</fullName>
    </recommendedName>
</protein>
<dbReference type="Proteomes" id="UP001497514">
    <property type="component" value="Chromosome"/>
</dbReference>
<reference evidence="1 2" key="1">
    <citation type="submission" date="2024-05" db="EMBL/GenBank/DDBJ databases">
        <authorList>
            <person name="Duchaud E."/>
        </authorList>
    </citation>
    <scope>NUCLEOTIDE SEQUENCE [LARGE SCALE GENOMIC DNA]</scope>
    <source>
        <strain evidence="1">Ena-SAMPLE-TAB-13-05-2024-13:56:06:370-140309</strain>
    </source>
</reference>
<proteinExistence type="predicted"/>
<organism evidence="1 2">
    <name type="scientific">Tenacibaculum dicentrarchi</name>
    <dbReference type="NCBI Taxonomy" id="669041"/>
    <lineage>
        <taxon>Bacteria</taxon>
        <taxon>Pseudomonadati</taxon>
        <taxon>Bacteroidota</taxon>
        <taxon>Flavobacteriia</taxon>
        <taxon>Flavobacteriales</taxon>
        <taxon>Flavobacteriaceae</taxon>
        <taxon>Tenacibaculum</taxon>
    </lineage>
</organism>
<keyword evidence="2" id="KW-1185">Reference proteome</keyword>
<dbReference type="EMBL" id="OZ038524">
    <property type="protein sequence ID" value="CAL2087383.1"/>
    <property type="molecule type" value="Genomic_DNA"/>
</dbReference>
<accession>A0ABP1ER51</accession>
<sequence length="224" mass="26230">MIMQKEQNVIKWILIMWIFSLSSQLYCQEEIIGRYTNLMSYQEHYNYFNFNENGVFEYHSGASLGDDEFGKGHYLIKNDSLILNYDLTEPSFKSYHKIKEYYNSKGSISIKIVVKDFKNNPIINAETYILKENKGYIVNSNGKAIFDLKKEDKNFVLGVSDVGYESYNIKLSKLKNYIIEVFLKQGSNAPKAIKGEILKYKLIEYNNSFIKIKKKNKVLKLIKQ</sequence>
<gene>
    <name evidence="1" type="ORF">TD3509T_2217</name>
</gene>
<evidence type="ECO:0008006" key="3">
    <source>
        <dbReference type="Google" id="ProtNLM"/>
    </source>
</evidence>